<proteinExistence type="predicted"/>
<gene>
    <name evidence="1" type="ORF">MSG28_015255</name>
</gene>
<organism evidence="1 2">
    <name type="scientific">Choristoneura fumiferana</name>
    <name type="common">Spruce budworm moth</name>
    <name type="synonym">Archips fumiferana</name>
    <dbReference type="NCBI Taxonomy" id="7141"/>
    <lineage>
        <taxon>Eukaryota</taxon>
        <taxon>Metazoa</taxon>
        <taxon>Ecdysozoa</taxon>
        <taxon>Arthropoda</taxon>
        <taxon>Hexapoda</taxon>
        <taxon>Insecta</taxon>
        <taxon>Pterygota</taxon>
        <taxon>Neoptera</taxon>
        <taxon>Endopterygota</taxon>
        <taxon>Lepidoptera</taxon>
        <taxon>Glossata</taxon>
        <taxon>Ditrysia</taxon>
        <taxon>Tortricoidea</taxon>
        <taxon>Tortricidae</taxon>
        <taxon>Tortricinae</taxon>
        <taxon>Choristoneura</taxon>
    </lineage>
</organism>
<evidence type="ECO:0000313" key="1">
    <source>
        <dbReference type="EMBL" id="KAI8441726.1"/>
    </source>
</evidence>
<evidence type="ECO:0000313" key="2">
    <source>
        <dbReference type="Proteomes" id="UP001064048"/>
    </source>
</evidence>
<keyword evidence="2" id="KW-1185">Reference proteome</keyword>
<dbReference type="EMBL" id="CM046127">
    <property type="protein sequence ID" value="KAI8441726.1"/>
    <property type="molecule type" value="Genomic_DNA"/>
</dbReference>
<dbReference type="Proteomes" id="UP001064048">
    <property type="component" value="Chromosome 27"/>
</dbReference>
<comment type="caution">
    <text evidence="1">The sequence shown here is derived from an EMBL/GenBank/DDBJ whole genome shotgun (WGS) entry which is preliminary data.</text>
</comment>
<reference evidence="1 2" key="1">
    <citation type="journal article" date="2022" name="Genome Biol. Evol.">
        <title>The Spruce Budworm Genome: Reconstructing the Evolutionary History of Antifreeze Proteins.</title>
        <authorList>
            <person name="Beliveau C."/>
            <person name="Gagne P."/>
            <person name="Picq S."/>
            <person name="Vernygora O."/>
            <person name="Keeling C.I."/>
            <person name="Pinkney K."/>
            <person name="Doucet D."/>
            <person name="Wen F."/>
            <person name="Johnston J.S."/>
            <person name="Maaroufi H."/>
            <person name="Boyle B."/>
            <person name="Laroche J."/>
            <person name="Dewar K."/>
            <person name="Juretic N."/>
            <person name="Blackburn G."/>
            <person name="Nisole A."/>
            <person name="Brunet B."/>
            <person name="Brandao M."/>
            <person name="Lumley L."/>
            <person name="Duan J."/>
            <person name="Quan G."/>
            <person name="Lucarotti C.J."/>
            <person name="Roe A.D."/>
            <person name="Sperling F.A.H."/>
            <person name="Levesque R.C."/>
            <person name="Cusson M."/>
        </authorList>
    </citation>
    <scope>NUCLEOTIDE SEQUENCE [LARGE SCALE GENOMIC DNA]</scope>
    <source>
        <strain evidence="1">Glfc:IPQL:Cfum</strain>
    </source>
</reference>
<protein>
    <submittedName>
        <fullName evidence="1">Uncharacterized protein</fullName>
    </submittedName>
</protein>
<name>A0ACC0KZW8_CHOFU</name>
<sequence>MKRSELALWWLLALLVQVSPAAAAPLLPQPGATGCASHKATLRRPKSPSHADASSTSKSTRIYDLKRLSQGGTRSPARGLRPGARSRSRHETNDEAAPTKCEAVTWSAGGERSRVRQEEAGLPAAALPRRLQAQVLVTPRPAPRAPAAPAEARAPSATRACGLLRALLWLLLVLSAAACKTKTVCRPPPGAPPGCGGRKPPPRKCNGRWPVVKPRGWNSLEDALSDITSHIPKATSFEYKSCTSDPRPAGPRSGGPG</sequence>
<accession>A0ACC0KZW8</accession>